<dbReference type="Pfam" id="PF09844">
    <property type="entry name" value="DUF2071"/>
    <property type="match status" value="1"/>
</dbReference>
<name>A0ABT3GB38_9BACT</name>
<dbReference type="SUPFAM" id="SSF160104">
    <property type="entry name" value="Acetoacetate decarboxylase-like"/>
    <property type="match status" value="1"/>
</dbReference>
<reference evidence="1" key="1">
    <citation type="submission" date="2022-10" db="EMBL/GenBank/DDBJ databases">
        <title>Luteolibacter sp. GHJ8, whole genome shotgun sequencing project.</title>
        <authorList>
            <person name="Zhao G."/>
            <person name="Shen L."/>
        </authorList>
    </citation>
    <scope>NUCLEOTIDE SEQUENCE</scope>
    <source>
        <strain evidence="1">GHJ8</strain>
    </source>
</reference>
<organism evidence="1 2">
    <name type="scientific">Luteolibacter rhizosphaerae</name>
    <dbReference type="NCBI Taxonomy" id="2989719"/>
    <lineage>
        <taxon>Bacteria</taxon>
        <taxon>Pseudomonadati</taxon>
        <taxon>Verrucomicrobiota</taxon>
        <taxon>Verrucomicrobiia</taxon>
        <taxon>Verrucomicrobiales</taxon>
        <taxon>Verrucomicrobiaceae</taxon>
        <taxon>Luteolibacter</taxon>
    </lineage>
</organism>
<keyword evidence="2" id="KW-1185">Reference proteome</keyword>
<dbReference type="EMBL" id="JAPDDR010000015">
    <property type="protein sequence ID" value="MCW1916445.1"/>
    <property type="molecule type" value="Genomic_DNA"/>
</dbReference>
<comment type="caution">
    <text evidence="1">The sequence shown here is derived from an EMBL/GenBank/DDBJ whole genome shotgun (WGS) entry which is preliminary data.</text>
</comment>
<dbReference type="InterPro" id="IPR023375">
    <property type="entry name" value="ADC_dom_sf"/>
</dbReference>
<proteinExistence type="predicted"/>
<evidence type="ECO:0000313" key="2">
    <source>
        <dbReference type="Proteomes" id="UP001165653"/>
    </source>
</evidence>
<gene>
    <name evidence="1" type="ORF">OJ996_22850</name>
</gene>
<accession>A0ABT3GB38</accession>
<dbReference type="Gene3D" id="2.40.400.10">
    <property type="entry name" value="Acetoacetate decarboxylase-like"/>
    <property type="match status" value="1"/>
</dbReference>
<dbReference type="InterPro" id="IPR018644">
    <property type="entry name" value="DUF2071"/>
</dbReference>
<dbReference type="RefSeq" id="WP_264516021.1">
    <property type="nucleotide sequence ID" value="NZ_JAPDDR010000015.1"/>
</dbReference>
<protein>
    <submittedName>
        <fullName evidence="1">DUF2071 domain-containing protein</fullName>
    </submittedName>
</protein>
<sequence length="247" mass="27594">MPRLPVIAGLIRRRLLVNYRVDPEHISRLLPEGFRPKQHEGHTIAGICLIRLEEIRPQGLPAWAGISSENAAHRIAVQWDDPDGADREGVFIPRRDTGSVMNHLAGGRVFPGEHHLADFRVTDEDGRIDMRVDARNGQMRLRVLARETTDFPASSCFASLNQSSAFFEPGSVGFSVTKDCCKLDGIELETQRWEVRPLEVESVESSYFDDLSIFPAGSAVFDHALIMRDIPHAWHGVPSRRVATPVA</sequence>
<evidence type="ECO:0000313" key="1">
    <source>
        <dbReference type="EMBL" id="MCW1916445.1"/>
    </source>
</evidence>
<dbReference type="Proteomes" id="UP001165653">
    <property type="component" value="Unassembled WGS sequence"/>
</dbReference>